<protein>
    <recommendedName>
        <fullName evidence="1">Integrase catalytic domain-containing protein</fullName>
    </recommendedName>
</protein>
<dbReference type="SUPFAM" id="SSF53098">
    <property type="entry name" value="Ribonuclease H-like"/>
    <property type="match status" value="1"/>
</dbReference>
<dbReference type="PANTHER" id="PTHR48475">
    <property type="entry name" value="RIBONUCLEASE H"/>
    <property type="match status" value="1"/>
</dbReference>
<dbReference type="Gramene" id="AUR62029864-RA">
    <property type="protein sequence ID" value="AUR62029864-RA:cds"/>
    <property type="gene ID" value="AUR62029864"/>
</dbReference>
<sequence>MSKWAIELSGLDIKYEPITVIKSQALVDFVADFSLDLELQAAQEVKQIAQITHLGTWTLYVDGSSYFRDEVVPPGDLTFYLDDKVDGPRLCSLSSDWRILVARLKLGECAETEPEVSIAASDQVRGNVESPQMSGSLMAPSSTAVVSGRWKAQTVDENKDKVYNCEVPDAADTLNCAGHNNNGFAVSLFNVASFGAGGVSEPVQVDASSRLDPQGSISIGHVLPSPNEASKFLFRRVDLSPLPLLSSIQDLTMTACAAVVVAVTDQEILAESNPCLSLLALAEKYSLLQITEIAANSLLNRCPFLTIAPHTRTPCNQSLSSRTLKPRHRRYERILKDFHDGECGAHLGGRTLANRIITYGYYWPTLRNDAHRFGVPSEIICDNGSQFISAPTRHFCDKWNITLVTSTPRYPQANGQAESSNKVINSSLKKKLKEKKSKWAEELPRILWANRTTPRTATVLTPFSLVYGCEAVLPAEVTTPTARYGLLTPKRNNEELSYDLDTIEERRDLAYIRMATYQQMVARSFNKNVKARIFKEGDWVLRKLFQNTRELNAGKLEATWEGPYQIDRVVGKGAYRLATPEGKLVSRSWNAAHLKPYHF</sequence>
<dbReference type="Proteomes" id="UP000596660">
    <property type="component" value="Unplaced"/>
</dbReference>
<dbReference type="InterPro" id="IPR001584">
    <property type="entry name" value="Integrase_cat-core"/>
</dbReference>
<dbReference type="InterPro" id="IPR012337">
    <property type="entry name" value="RNaseH-like_sf"/>
</dbReference>
<name>A0A803MIB6_CHEQI</name>
<dbReference type="GO" id="GO:0003676">
    <property type="term" value="F:nucleic acid binding"/>
    <property type="evidence" value="ECO:0007669"/>
    <property type="project" value="InterPro"/>
</dbReference>
<dbReference type="GO" id="GO:0015074">
    <property type="term" value="P:DNA integration"/>
    <property type="evidence" value="ECO:0007669"/>
    <property type="project" value="InterPro"/>
</dbReference>
<dbReference type="PROSITE" id="PS50994">
    <property type="entry name" value="INTEGRASE"/>
    <property type="match status" value="1"/>
</dbReference>
<feature type="domain" description="Integrase catalytic" evidence="1">
    <location>
        <begin position="374"/>
        <end position="470"/>
    </location>
</feature>
<evidence type="ECO:0000259" key="1">
    <source>
        <dbReference type="PROSITE" id="PS50994"/>
    </source>
</evidence>
<proteinExistence type="predicted"/>
<organism evidence="2 3">
    <name type="scientific">Chenopodium quinoa</name>
    <name type="common">Quinoa</name>
    <dbReference type="NCBI Taxonomy" id="63459"/>
    <lineage>
        <taxon>Eukaryota</taxon>
        <taxon>Viridiplantae</taxon>
        <taxon>Streptophyta</taxon>
        <taxon>Embryophyta</taxon>
        <taxon>Tracheophyta</taxon>
        <taxon>Spermatophyta</taxon>
        <taxon>Magnoliopsida</taxon>
        <taxon>eudicotyledons</taxon>
        <taxon>Gunneridae</taxon>
        <taxon>Pentapetalae</taxon>
        <taxon>Caryophyllales</taxon>
        <taxon>Chenopodiaceae</taxon>
        <taxon>Chenopodioideae</taxon>
        <taxon>Atripliceae</taxon>
        <taxon>Chenopodium</taxon>
    </lineage>
</organism>
<evidence type="ECO:0000313" key="3">
    <source>
        <dbReference type="Proteomes" id="UP000596660"/>
    </source>
</evidence>
<reference evidence="2" key="1">
    <citation type="journal article" date="2017" name="Nature">
        <title>The genome of Chenopodium quinoa.</title>
        <authorList>
            <person name="Jarvis D.E."/>
            <person name="Ho Y.S."/>
            <person name="Lightfoot D.J."/>
            <person name="Schmoeckel S.M."/>
            <person name="Li B."/>
            <person name="Borm T.J.A."/>
            <person name="Ohyanagi H."/>
            <person name="Mineta K."/>
            <person name="Michell C.T."/>
            <person name="Saber N."/>
            <person name="Kharbatia N.M."/>
            <person name="Rupper R.R."/>
            <person name="Sharp A.R."/>
            <person name="Dally N."/>
            <person name="Boughton B.A."/>
            <person name="Woo Y.H."/>
            <person name="Gao G."/>
            <person name="Schijlen E.G.W.M."/>
            <person name="Guo X."/>
            <person name="Momin A.A."/>
            <person name="Negrao S."/>
            <person name="Al-Babili S."/>
            <person name="Gehring C."/>
            <person name="Roessner U."/>
            <person name="Jung C."/>
            <person name="Murphy K."/>
            <person name="Arold S.T."/>
            <person name="Gojobori T."/>
            <person name="van der Linden C.G."/>
            <person name="van Loo E.N."/>
            <person name="Jellen E.N."/>
            <person name="Maughan P.J."/>
            <person name="Tester M."/>
        </authorList>
    </citation>
    <scope>NUCLEOTIDE SEQUENCE [LARGE SCALE GENOMIC DNA]</scope>
    <source>
        <strain evidence="2">cv. PI 614886</strain>
    </source>
</reference>
<dbReference type="EnsemblPlants" id="AUR62029864-RA">
    <property type="protein sequence ID" value="AUR62029864-RA:cds"/>
    <property type="gene ID" value="AUR62029864"/>
</dbReference>
<accession>A0A803MIB6</accession>
<dbReference type="Gene3D" id="3.30.420.10">
    <property type="entry name" value="Ribonuclease H-like superfamily/Ribonuclease H"/>
    <property type="match status" value="1"/>
</dbReference>
<dbReference type="InterPro" id="IPR036397">
    <property type="entry name" value="RNaseH_sf"/>
</dbReference>
<keyword evidence="3" id="KW-1185">Reference proteome</keyword>
<evidence type="ECO:0000313" key="2">
    <source>
        <dbReference type="EnsemblPlants" id="AUR62029864-RA:cds"/>
    </source>
</evidence>
<dbReference type="AlphaFoldDB" id="A0A803MIB6"/>
<reference evidence="2" key="2">
    <citation type="submission" date="2021-03" db="UniProtKB">
        <authorList>
            <consortium name="EnsemblPlants"/>
        </authorList>
    </citation>
    <scope>IDENTIFICATION</scope>
</reference>
<dbReference type="PANTHER" id="PTHR48475:SF2">
    <property type="entry name" value="RIBONUCLEASE H"/>
    <property type="match status" value="1"/>
</dbReference>